<dbReference type="RefSeq" id="WP_204058786.1">
    <property type="nucleotide sequence ID" value="NZ_BAAAGP010000020.1"/>
</dbReference>
<evidence type="ECO:0000313" key="12">
    <source>
        <dbReference type="Proteomes" id="UP000603904"/>
    </source>
</evidence>
<dbReference type="InterPro" id="IPR017441">
    <property type="entry name" value="Protein_kinase_ATP_BS"/>
</dbReference>
<feature type="region of interest" description="Disordered" evidence="8">
    <location>
        <begin position="422"/>
        <end position="447"/>
    </location>
</feature>
<feature type="binding site" evidence="7">
    <location>
        <position position="41"/>
    </location>
    <ligand>
        <name>ATP</name>
        <dbReference type="ChEBI" id="CHEBI:30616"/>
    </ligand>
</feature>
<sequence>MDEAGAPLVPGYEVRGVLGQGGFGIVYRARQLAVGREVALKVDNRVLVSDRDRRRFMREVTSAGALSGHPHVADVYDAGVLPDGRPYMVLELCPHGSLADRLRAEGRLAASEVRDIGIKIADALAAAHAAGVLHRDVKPANILVNSYGMVALSDFGLATMPGQGGAGPGEVSVTRESLTPAYAPPEAFDLTEPSPAADVYALAATLYALLSGRPPRFPESGVVNIAAIMALHRLPIPDVPGVPPGLTEVLRRGMASDVRQRTATAAALRDALAALRPDGSAGPDAPAPAAGPDGVPWAVPGPRPPVPSHSGGVASPGPYVPGGYVPEQRRTEGSAGFGGVPPQRDAGGARAPGAVSDLRRATTGPGVAATTQGRRLADGPTVRPAGLSRQSLVFAAVAAVFALLLTAGVAIMIMERAGGTDVPPATTTPREDATRGATREGTQTPGRAAAALDVPATTRGCVAARVAGAGAACVVTPECWAGLVSISGDVTARPLPCTGKHAWETFAVAPLPGGLSSSDQDTVSRHPTVAGLCTISTLLSSRRGRAASVTADRWEVAVLPPSAARFAAGDRTYRCIGRVTGSDRAGTVFASS</sequence>
<dbReference type="PROSITE" id="PS50011">
    <property type="entry name" value="PROTEIN_KINASE_DOM"/>
    <property type="match status" value="1"/>
</dbReference>
<evidence type="ECO:0000256" key="2">
    <source>
        <dbReference type="ARBA" id="ARBA00022527"/>
    </source>
</evidence>
<keyword evidence="9" id="KW-1133">Transmembrane helix</keyword>
<feature type="region of interest" description="Disordered" evidence="8">
    <location>
        <begin position="276"/>
        <end position="381"/>
    </location>
</feature>
<dbReference type="PANTHER" id="PTHR43289">
    <property type="entry name" value="MITOGEN-ACTIVATED PROTEIN KINASE KINASE KINASE 20-RELATED"/>
    <property type="match status" value="1"/>
</dbReference>
<evidence type="ECO:0000256" key="9">
    <source>
        <dbReference type="SAM" id="Phobius"/>
    </source>
</evidence>
<dbReference type="Proteomes" id="UP000603904">
    <property type="component" value="Unassembled WGS sequence"/>
</dbReference>
<keyword evidence="12" id="KW-1185">Reference proteome</keyword>
<dbReference type="SMART" id="SM00220">
    <property type="entry name" value="S_TKc"/>
    <property type="match status" value="1"/>
</dbReference>
<comment type="caution">
    <text evidence="11">The sequence shown here is derived from an EMBL/GenBank/DDBJ whole genome shotgun (WGS) entry which is preliminary data.</text>
</comment>
<keyword evidence="6 7" id="KW-0067">ATP-binding</keyword>
<feature type="transmembrane region" description="Helical" evidence="9">
    <location>
        <begin position="392"/>
        <end position="413"/>
    </location>
</feature>
<dbReference type="EC" id="2.7.11.1" evidence="1"/>
<evidence type="ECO:0000256" key="3">
    <source>
        <dbReference type="ARBA" id="ARBA00022679"/>
    </source>
</evidence>
<evidence type="ECO:0000256" key="4">
    <source>
        <dbReference type="ARBA" id="ARBA00022741"/>
    </source>
</evidence>
<dbReference type="PROSITE" id="PS00108">
    <property type="entry name" value="PROTEIN_KINASE_ST"/>
    <property type="match status" value="1"/>
</dbReference>
<accession>A0ABQ4G2Z4</accession>
<evidence type="ECO:0000256" key="1">
    <source>
        <dbReference type="ARBA" id="ARBA00012513"/>
    </source>
</evidence>
<protein>
    <recommendedName>
        <fullName evidence="1">non-specific serine/threonine protein kinase</fullName>
        <ecNumber evidence="1">2.7.11.1</ecNumber>
    </recommendedName>
</protein>
<dbReference type="Pfam" id="PF00069">
    <property type="entry name" value="Pkinase"/>
    <property type="match status" value="1"/>
</dbReference>
<evidence type="ECO:0000313" key="11">
    <source>
        <dbReference type="EMBL" id="GIH41453.1"/>
    </source>
</evidence>
<keyword evidence="9" id="KW-0472">Membrane</keyword>
<keyword evidence="9" id="KW-0812">Transmembrane</keyword>
<evidence type="ECO:0000256" key="8">
    <source>
        <dbReference type="SAM" id="MobiDB-lite"/>
    </source>
</evidence>
<dbReference type="SUPFAM" id="SSF56112">
    <property type="entry name" value="Protein kinase-like (PK-like)"/>
    <property type="match status" value="1"/>
</dbReference>
<keyword evidence="5" id="KW-0418">Kinase</keyword>
<feature type="compositionally biased region" description="Basic and acidic residues" evidence="8">
    <location>
        <begin position="429"/>
        <end position="438"/>
    </location>
</feature>
<name>A0ABQ4G2Z4_9ACTN</name>
<dbReference type="CDD" id="cd14014">
    <property type="entry name" value="STKc_PknB_like"/>
    <property type="match status" value="1"/>
</dbReference>
<evidence type="ECO:0000256" key="7">
    <source>
        <dbReference type="PROSITE-ProRule" id="PRU10141"/>
    </source>
</evidence>
<keyword evidence="4 7" id="KW-0547">Nucleotide-binding</keyword>
<dbReference type="InterPro" id="IPR008271">
    <property type="entry name" value="Ser/Thr_kinase_AS"/>
</dbReference>
<keyword evidence="3" id="KW-0808">Transferase</keyword>
<dbReference type="PROSITE" id="PS00107">
    <property type="entry name" value="PROTEIN_KINASE_ATP"/>
    <property type="match status" value="1"/>
</dbReference>
<evidence type="ECO:0000256" key="6">
    <source>
        <dbReference type="ARBA" id="ARBA00022840"/>
    </source>
</evidence>
<dbReference type="PANTHER" id="PTHR43289:SF6">
    <property type="entry name" value="SERINE_THREONINE-PROTEIN KINASE NEKL-3"/>
    <property type="match status" value="1"/>
</dbReference>
<dbReference type="EMBL" id="BOOC01000022">
    <property type="protein sequence ID" value="GIH41453.1"/>
    <property type="molecule type" value="Genomic_DNA"/>
</dbReference>
<evidence type="ECO:0000256" key="5">
    <source>
        <dbReference type="ARBA" id="ARBA00022777"/>
    </source>
</evidence>
<gene>
    <name evidence="11" type="ORF">Mco01_44530</name>
</gene>
<feature type="compositionally biased region" description="Low complexity" evidence="8">
    <location>
        <begin position="308"/>
        <end position="326"/>
    </location>
</feature>
<proteinExistence type="predicted"/>
<keyword evidence="2" id="KW-0723">Serine/threonine-protein kinase</keyword>
<dbReference type="InterPro" id="IPR000719">
    <property type="entry name" value="Prot_kinase_dom"/>
</dbReference>
<reference evidence="11 12" key="1">
    <citation type="submission" date="2021-01" db="EMBL/GenBank/DDBJ databases">
        <title>Whole genome shotgun sequence of Microbispora corallina NBRC 16416.</title>
        <authorList>
            <person name="Komaki H."/>
            <person name="Tamura T."/>
        </authorList>
    </citation>
    <scope>NUCLEOTIDE SEQUENCE [LARGE SCALE GENOMIC DNA]</scope>
    <source>
        <strain evidence="11 12">NBRC 16416</strain>
    </source>
</reference>
<dbReference type="Gene3D" id="1.10.510.10">
    <property type="entry name" value="Transferase(Phosphotransferase) domain 1"/>
    <property type="match status" value="1"/>
</dbReference>
<dbReference type="InterPro" id="IPR011009">
    <property type="entry name" value="Kinase-like_dom_sf"/>
</dbReference>
<evidence type="ECO:0000259" key="10">
    <source>
        <dbReference type="PROSITE" id="PS50011"/>
    </source>
</evidence>
<organism evidence="11 12">
    <name type="scientific">Microbispora corallina</name>
    <dbReference type="NCBI Taxonomy" id="83302"/>
    <lineage>
        <taxon>Bacteria</taxon>
        <taxon>Bacillati</taxon>
        <taxon>Actinomycetota</taxon>
        <taxon>Actinomycetes</taxon>
        <taxon>Streptosporangiales</taxon>
        <taxon>Streptosporangiaceae</taxon>
        <taxon>Microbispora</taxon>
    </lineage>
</organism>
<feature type="compositionally biased region" description="Low complexity" evidence="8">
    <location>
        <begin position="276"/>
        <end position="298"/>
    </location>
</feature>
<feature type="domain" description="Protein kinase" evidence="10">
    <location>
        <begin position="12"/>
        <end position="273"/>
    </location>
</feature>